<dbReference type="AlphaFoldDB" id="W0DEH7"/>
<accession>W0DEH7</accession>
<keyword evidence="4 5" id="KW-0720">Serine protease</keyword>
<dbReference type="Gene3D" id="3.40.50.200">
    <property type="entry name" value="Peptidase S8/S53 domain"/>
    <property type="match status" value="1"/>
</dbReference>
<dbReference type="InterPro" id="IPR036852">
    <property type="entry name" value="Peptidase_S8/S53_dom_sf"/>
</dbReference>
<dbReference type="InterPro" id="IPR015500">
    <property type="entry name" value="Peptidase_S8_subtilisin-rel"/>
</dbReference>
<dbReference type="GO" id="GO:0004252">
    <property type="term" value="F:serine-type endopeptidase activity"/>
    <property type="evidence" value="ECO:0007669"/>
    <property type="project" value="UniProtKB-UniRule"/>
</dbReference>
<dbReference type="RefSeq" id="WP_006746444.1">
    <property type="nucleotide sequence ID" value="NZ_CP007029.1"/>
</dbReference>
<dbReference type="Pfam" id="PF00082">
    <property type="entry name" value="Peptidase_S8"/>
    <property type="match status" value="1"/>
</dbReference>
<dbReference type="InterPro" id="IPR017309">
    <property type="entry name" value="Pept_S8A_subtilisin_proteobac"/>
</dbReference>
<dbReference type="CDD" id="cd07496">
    <property type="entry name" value="Peptidases_S8_13"/>
    <property type="match status" value="1"/>
</dbReference>
<keyword evidence="3 5" id="KW-0378">Hydrolase</keyword>
<dbReference type="Gene3D" id="2.60.120.380">
    <property type="match status" value="1"/>
</dbReference>
<dbReference type="OrthoDB" id="9790784at2"/>
<dbReference type="PROSITE" id="PS00136">
    <property type="entry name" value="SUBTILASE_ASP"/>
    <property type="match status" value="1"/>
</dbReference>
<feature type="active site" description="Charge relay system" evidence="5">
    <location>
        <position position="385"/>
    </location>
</feature>
<name>W0DEH7_9GAMM</name>
<dbReference type="KEGG" id="tti:THITH_00725"/>
<keyword evidence="9" id="KW-1185">Reference proteome</keyword>
<evidence type="ECO:0000259" key="7">
    <source>
        <dbReference type="Pfam" id="PF00082"/>
    </source>
</evidence>
<feature type="active site" description="Charge relay system" evidence="5">
    <location>
        <position position="567"/>
    </location>
</feature>
<protein>
    <submittedName>
        <fullName evidence="8">Peptidase S8</fullName>
    </submittedName>
</protein>
<comment type="similarity">
    <text evidence="1 5">Belongs to the peptidase S8 family.</text>
</comment>
<evidence type="ECO:0000313" key="8">
    <source>
        <dbReference type="EMBL" id="AHE97044.1"/>
    </source>
</evidence>
<evidence type="ECO:0000256" key="2">
    <source>
        <dbReference type="ARBA" id="ARBA00022670"/>
    </source>
</evidence>
<feature type="active site" description="Charge relay system" evidence="5">
    <location>
        <position position="333"/>
    </location>
</feature>
<dbReference type="SUPFAM" id="SSF52743">
    <property type="entry name" value="Subtilisin-like"/>
    <property type="match status" value="1"/>
</dbReference>
<reference evidence="8 9" key="1">
    <citation type="submission" date="2013-12" db="EMBL/GenBank/DDBJ databases">
        <authorList>
            <consortium name="DOE Joint Genome Institute"/>
            <person name="Muyzer G."/>
            <person name="Huntemann M."/>
            <person name="Han J."/>
            <person name="Chen A."/>
            <person name="Kyrpides N."/>
            <person name="Mavromatis K."/>
            <person name="Markowitz V."/>
            <person name="Palaniappan K."/>
            <person name="Ivanova N."/>
            <person name="Schaumberg A."/>
            <person name="Pati A."/>
            <person name="Liolios K."/>
            <person name="Nordberg H.P."/>
            <person name="Cantor M.N."/>
            <person name="Hua S.X."/>
            <person name="Woyke T."/>
        </authorList>
    </citation>
    <scope>NUCLEOTIDE SEQUENCE [LARGE SCALE GENOMIC DNA]</scope>
    <source>
        <strain evidence="8 9">ARh 1</strain>
    </source>
</reference>
<dbReference type="PROSITE" id="PS00137">
    <property type="entry name" value="SUBTILASE_HIS"/>
    <property type="match status" value="1"/>
</dbReference>
<dbReference type="EMBL" id="CP007029">
    <property type="protein sequence ID" value="AHE97044.1"/>
    <property type="molecule type" value="Genomic_DNA"/>
</dbReference>
<evidence type="ECO:0000256" key="5">
    <source>
        <dbReference type="PROSITE-ProRule" id="PRU01240"/>
    </source>
</evidence>
<proteinExistence type="inferred from homology"/>
<feature type="region of interest" description="Disordered" evidence="6">
    <location>
        <begin position="838"/>
        <end position="865"/>
    </location>
</feature>
<dbReference type="InterPro" id="IPR000209">
    <property type="entry name" value="Peptidase_S8/S53_dom"/>
</dbReference>
<evidence type="ECO:0000256" key="3">
    <source>
        <dbReference type="ARBA" id="ARBA00022801"/>
    </source>
</evidence>
<gene>
    <name evidence="8" type="ORF">THITH_00725</name>
</gene>
<dbReference type="InterPro" id="IPR022398">
    <property type="entry name" value="Peptidase_S8_His-AS"/>
</dbReference>
<evidence type="ECO:0000256" key="6">
    <source>
        <dbReference type="SAM" id="MobiDB-lite"/>
    </source>
</evidence>
<evidence type="ECO:0000256" key="1">
    <source>
        <dbReference type="ARBA" id="ARBA00011073"/>
    </source>
</evidence>
<dbReference type="PANTHER" id="PTHR43399:SF4">
    <property type="entry name" value="CELL WALL-ASSOCIATED PROTEASE"/>
    <property type="match status" value="1"/>
</dbReference>
<evidence type="ECO:0000256" key="4">
    <source>
        <dbReference type="ARBA" id="ARBA00022825"/>
    </source>
</evidence>
<dbReference type="PRINTS" id="PR00723">
    <property type="entry name" value="SUBTILISIN"/>
</dbReference>
<dbReference type="InterPro" id="IPR051048">
    <property type="entry name" value="Peptidase_S8/S53_subtilisin"/>
</dbReference>
<dbReference type="InterPro" id="IPR034176">
    <property type="entry name" value="Peptidases_S8_13"/>
</dbReference>
<dbReference type="PIRSF" id="PIRSF037893">
    <property type="entry name" value="Subtilisin_rel_Maqu_2796"/>
    <property type="match status" value="1"/>
</dbReference>
<organism evidence="8 9">
    <name type="scientific">Thioalkalivibrio paradoxus ARh 1</name>
    <dbReference type="NCBI Taxonomy" id="713585"/>
    <lineage>
        <taxon>Bacteria</taxon>
        <taxon>Pseudomonadati</taxon>
        <taxon>Pseudomonadota</taxon>
        <taxon>Gammaproteobacteria</taxon>
        <taxon>Chromatiales</taxon>
        <taxon>Ectothiorhodospiraceae</taxon>
        <taxon>Thioalkalivibrio</taxon>
    </lineage>
</organism>
<dbReference type="GO" id="GO:0006508">
    <property type="term" value="P:proteolysis"/>
    <property type="evidence" value="ECO:0007669"/>
    <property type="project" value="UniProtKB-KW"/>
</dbReference>
<dbReference type="PROSITE" id="PS51892">
    <property type="entry name" value="SUBTILASE"/>
    <property type="match status" value="1"/>
</dbReference>
<feature type="domain" description="Peptidase S8/S53" evidence="7">
    <location>
        <begin position="326"/>
        <end position="617"/>
    </location>
</feature>
<keyword evidence="2 5" id="KW-0645">Protease</keyword>
<feature type="region of interest" description="Disordered" evidence="6">
    <location>
        <begin position="358"/>
        <end position="389"/>
    </location>
</feature>
<dbReference type="InterPro" id="IPR023827">
    <property type="entry name" value="Peptidase_S8_Asp-AS"/>
</dbReference>
<dbReference type="Proteomes" id="UP000005289">
    <property type="component" value="Chromosome"/>
</dbReference>
<sequence>MNWPVVTVSALALLLVACGGGGDGDAPSGFTLSGVIKADALNRVDSDTNDPETPMIRNNTAGEAQQVPAPALIGGFVAAPFTATRFGPAGDEWDIYQVDLQAGQPIVLEFPDATVADLDLYLSDRSGTIVDASLGVGSRQSLVVPRDDRYFVAVHAYAGRSNYSLRLDAVSALTQASVPRGPRLSDRFAPGEMIVRLGADAGRGPVQPKIEAQSVGLKTVAGAPDREQLWRIPAGQAEQVLGILGERSPAVNALHFSDPEDLERYQTLIALKELERRPGVASVSPNYRLQPQRLPNDPLQGLQWYHRNIDLPGAWDVSTGQAPDAEMIIAVIDTGVFLDHEDLRDRLVPGFDFISNPDVARDGDGIDPNPDDPGDSSQPGQSSWHGTHVAGAAAAATDNAIGIAGVSWGARIMPVRTVGKGGGLLYDTLQGIRFAAGLPNDSGTVPARSADVINISLGGGAFAQAQADLYQQIRDLGIFVVAAAGNSAGSVGFPAAYDAVFAVGATDALNQRAPYSSFGDGLDLVAPGGDMRVDRTGDGYGDGILSTVADDTTGSRRSAYAFYQGTSMATAVASGVVALARSTEPGLTPDAFDFLLRSGALTDDLGQAGWDPETGWGLINARRVLGAVREWAGGEPLPPLLSVTPERLEFGFTESALAFSLRNSGGGTLRIGEVTADAPWLSVTPEAIDRDGLGGYRAQVSREGLQPGDHRTSIRVALEGGGERSIPVSVRVAAPELAEDSVGRVYVLLVDASGNTVAEVGVNPDAGLYHFRFENVPPGDYRVVAGTDMDDDRQICDPGEACGAYPTLTLFELLRVDRDLAGLDFSVGFRAGRPGLSGLGADGAEAEPGVPRISGGRSEPGVARP</sequence>
<dbReference type="PANTHER" id="PTHR43399">
    <property type="entry name" value="SUBTILISIN-RELATED"/>
    <property type="match status" value="1"/>
</dbReference>
<dbReference type="STRING" id="713585.THITH_00725"/>
<dbReference type="HOGENOM" id="CLU_011263_8_0_6"/>
<evidence type="ECO:0000313" key="9">
    <source>
        <dbReference type="Proteomes" id="UP000005289"/>
    </source>
</evidence>